<dbReference type="Proteomes" id="UP001164539">
    <property type="component" value="Chromosome 1"/>
</dbReference>
<accession>A0ACC1YWA6</accession>
<evidence type="ECO:0000313" key="1">
    <source>
        <dbReference type="EMBL" id="KAJ4726885.1"/>
    </source>
</evidence>
<reference evidence="1 2" key="1">
    <citation type="journal article" date="2023" name="Science">
        <title>Complex scaffold remodeling in plant triterpene biosynthesis.</title>
        <authorList>
            <person name="De La Pena R."/>
            <person name="Hodgson H."/>
            <person name="Liu J.C."/>
            <person name="Stephenson M.J."/>
            <person name="Martin A.C."/>
            <person name="Owen C."/>
            <person name="Harkess A."/>
            <person name="Leebens-Mack J."/>
            <person name="Jimenez L.E."/>
            <person name="Osbourn A."/>
            <person name="Sattely E.S."/>
        </authorList>
    </citation>
    <scope>NUCLEOTIDE SEQUENCE [LARGE SCALE GENOMIC DNA]</scope>
    <source>
        <strain evidence="2">cv. JPN11</strain>
        <tissue evidence="1">Leaf</tissue>
    </source>
</reference>
<gene>
    <name evidence="1" type="ORF">OWV82_000079</name>
</gene>
<protein>
    <submittedName>
        <fullName evidence="1">11S seed storage globulin B</fullName>
    </submittedName>
</protein>
<sequence>MAKASLLSLSLSLLLLFHGCLAARNQQSQQQNVCQIDRLASLEPSNRVKYEAGTVETWDPSHEQFQCAGVAMMRHTIEPNGLLLPSFTNTPQLMYVIQGQGMTGVLFSGCPETYQAPQGSQSQSRFQDQHQKIRRFRTGDILALPAGVAHWCYNDGNQPVVVVSVLDLVNSNNQLDNNPRKFHLAGNPRQEEFQTQQQQRQQDPYRGASQECNNIFCGFDPRILAEAFNVDERLIRKLQNENDNRGAIVRVKGELQVVRPPRTQREQQRYEESDKVNGLEETFCTMKLRENIGDPSRADIYTREAGHVSTISSLNLPMLRWIELSAEKGKLHRNAMMVPHYNINAHSIIYAISGSCQVQVVDNYGRSVFDGELRQGQVLVVPQNFAVVKRARGQDFEWVSFKTHDNAMISPLSGRTSVLRGMPEDVLANAFRISREDARRIKFNNQQTTLIPGSQTSPEMRDDA</sequence>
<name>A0ACC1YWA6_MELAZ</name>
<organism evidence="1 2">
    <name type="scientific">Melia azedarach</name>
    <name type="common">Chinaberry tree</name>
    <dbReference type="NCBI Taxonomy" id="155640"/>
    <lineage>
        <taxon>Eukaryota</taxon>
        <taxon>Viridiplantae</taxon>
        <taxon>Streptophyta</taxon>
        <taxon>Embryophyta</taxon>
        <taxon>Tracheophyta</taxon>
        <taxon>Spermatophyta</taxon>
        <taxon>Magnoliopsida</taxon>
        <taxon>eudicotyledons</taxon>
        <taxon>Gunneridae</taxon>
        <taxon>Pentapetalae</taxon>
        <taxon>rosids</taxon>
        <taxon>malvids</taxon>
        <taxon>Sapindales</taxon>
        <taxon>Meliaceae</taxon>
        <taxon>Melia</taxon>
    </lineage>
</organism>
<evidence type="ECO:0000313" key="2">
    <source>
        <dbReference type="Proteomes" id="UP001164539"/>
    </source>
</evidence>
<dbReference type="EMBL" id="CM051394">
    <property type="protein sequence ID" value="KAJ4726885.1"/>
    <property type="molecule type" value="Genomic_DNA"/>
</dbReference>
<keyword evidence="2" id="KW-1185">Reference proteome</keyword>
<comment type="caution">
    <text evidence="1">The sequence shown here is derived from an EMBL/GenBank/DDBJ whole genome shotgun (WGS) entry which is preliminary data.</text>
</comment>
<proteinExistence type="predicted"/>